<protein>
    <recommendedName>
        <fullName evidence="4">TauD/TfdA-like domain-containing protein</fullName>
    </recommendedName>
</protein>
<dbReference type="PANTHER" id="PTHR10696:SF21">
    <property type="entry name" value="TAUD_TFDA-LIKE DOMAIN-CONTAINING PROTEIN"/>
    <property type="match status" value="1"/>
</dbReference>
<comment type="cofactor">
    <cofactor evidence="1">
        <name>Fe(2+)</name>
        <dbReference type="ChEBI" id="CHEBI:29033"/>
    </cofactor>
</comment>
<comment type="caution">
    <text evidence="5">The sequence shown here is derived from an EMBL/GenBank/DDBJ whole genome shotgun (WGS) entry which is preliminary data.</text>
</comment>
<keyword evidence="2" id="KW-0560">Oxidoreductase</keyword>
<dbReference type="SUPFAM" id="SSF51197">
    <property type="entry name" value="Clavaminate synthase-like"/>
    <property type="match status" value="1"/>
</dbReference>
<evidence type="ECO:0000256" key="1">
    <source>
        <dbReference type="ARBA" id="ARBA00001954"/>
    </source>
</evidence>
<evidence type="ECO:0000313" key="5">
    <source>
        <dbReference type="EMBL" id="RCJ07421.1"/>
    </source>
</evidence>
<dbReference type="PANTHER" id="PTHR10696">
    <property type="entry name" value="GAMMA-BUTYROBETAINE HYDROXYLASE-RELATED"/>
    <property type="match status" value="1"/>
</dbReference>
<evidence type="ECO:0000256" key="2">
    <source>
        <dbReference type="ARBA" id="ARBA00023002"/>
    </source>
</evidence>
<feature type="domain" description="TauD/TfdA-like" evidence="4">
    <location>
        <begin position="69"/>
        <end position="360"/>
    </location>
</feature>
<dbReference type="InterPro" id="IPR050411">
    <property type="entry name" value="AlphaKG_dependent_hydroxylases"/>
</dbReference>
<dbReference type="Proteomes" id="UP000253501">
    <property type="component" value="Unassembled WGS sequence"/>
</dbReference>
<evidence type="ECO:0000259" key="4">
    <source>
        <dbReference type="Pfam" id="PF02668"/>
    </source>
</evidence>
<sequence length="363" mass="40638">MHGLNRIQGAAGARPPTQRKTPMNTITESLDSSLISALGDDVQCHERAPGQPPLFIEPKGGALLDRDRFRAWTRRVKPSLEQLIVRHGGIVLRGFPTPQTEDFADIVDQFPPFQDGYVGGRAPRLQVSGRVMESTRLDAGVKLGVHSEMAYRRQYPKRIAFFSRLTAPVGGETTIADARQFVEGIGPELVEKIAAIGIRSALSYGPKSDTVESSYEDQDRYGWNHAFGTEDPAEVEARCASRGLQPLWHDDGSLTVFATLEPFLHHPVTGRKLYRSGLHRDHTAMAVLNPEMRKNQKYPTGMFLANGQRLSTEEVDHINAVCDKFTYSWPWRNGDVMILDNLQVWHGRNPYEGRRDVQVALLD</sequence>
<dbReference type="EMBL" id="QDHA01000037">
    <property type="protein sequence ID" value="RCJ07421.1"/>
    <property type="molecule type" value="Genomic_DNA"/>
</dbReference>
<name>A0A367PHR7_CUPNE</name>
<dbReference type="Gene3D" id="3.60.130.10">
    <property type="entry name" value="Clavaminate synthase-like"/>
    <property type="match status" value="1"/>
</dbReference>
<reference evidence="5 6" key="1">
    <citation type="submission" date="2018-04" db="EMBL/GenBank/DDBJ databases">
        <title>Cupriavidus necator CR12 genome sequencing and assembly.</title>
        <authorList>
            <person name="Ben Fekih I."/>
            <person name="Mazhar H.S."/>
            <person name="Bello S.K."/>
            <person name="Rensing C."/>
        </authorList>
    </citation>
    <scope>NUCLEOTIDE SEQUENCE [LARGE SCALE GENOMIC DNA]</scope>
    <source>
        <strain evidence="5 6">CR12</strain>
    </source>
</reference>
<organism evidence="5 6">
    <name type="scientific">Cupriavidus necator</name>
    <name type="common">Alcaligenes eutrophus</name>
    <name type="synonym">Ralstonia eutropha</name>
    <dbReference type="NCBI Taxonomy" id="106590"/>
    <lineage>
        <taxon>Bacteria</taxon>
        <taxon>Pseudomonadati</taxon>
        <taxon>Pseudomonadota</taxon>
        <taxon>Betaproteobacteria</taxon>
        <taxon>Burkholderiales</taxon>
        <taxon>Burkholderiaceae</taxon>
        <taxon>Cupriavidus</taxon>
    </lineage>
</organism>
<dbReference type="GO" id="GO:0016706">
    <property type="term" value="F:2-oxoglutarate-dependent dioxygenase activity"/>
    <property type="evidence" value="ECO:0007669"/>
    <property type="project" value="UniProtKB-ARBA"/>
</dbReference>
<proteinExistence type="predicted"/>
<dbReference type="AlphaFoldDB" id="A0A367PHR7"/>
<evidence type="ECO:0000313" key="6">
    <source>
        <dbReference type="Proteomes" id="UP000253501"/>
    </source>
</evidence>
<dbReference type="InterPro" id="IPR042098">
    <property type="entry name" value="TauD-like_sf"/>
</dbReference>
<accession>A0A367PHR7</accession>
<dbReference type="Pfam" id="PF02668">
    <property type="entry name" value="TauD"/>
    <property type="match status" value="1"/>
</dbReference>
<gene>
    <name evidence="5" type="ORF">DDK22_15670</name>
</gene>
<evidence type="ECO:0000256" key="3">
    <source>
        <dbReference type="SAM" id="MobiDB-lite"/>
    </source>
</evidence>
<dbReference type="InterPro" id="IPR003819">
    <property type="entry name" value="TauD/TfdA-like"/>
</dbReference>
<feature type="region of interest" description="Disordered" evidence="3">
    <location>
        <begin position="1"/>
        <end position="23"/>
    </location>
</feature>